<dbReference type="AlphaFoldDB" id="A0A6H5GD24"/>
<dbReference type="EMBL" id="CADCXU010010459">
    <property type="protein sequence ID" value="CAB0001266.1"/>
    <property type="molecule type" value="Genomic_DNA"/>
</dbReference>
<dbReference type="InterPro" id="IPR051282">
    <property type="entry name" value="Arf-GAP_GTPase_ANK_PH"/>
</dbReference>
<reference evidence="3 4" key="1">
    <citation type="submission" date="2020-02" db="EMBL/GenBank/DDBJ databases">
        <authorList>
            <person name="Ferguson B K."/>
        </authorList>
    </citation>
    <scope>NUCLEOTIDE SEQUENCE [LARGE SCALE GENOMIC DNA]</scope>
</reference>
<feature type="compositionally biased region" description="Low complexity" evidence="2">
    <location>
        <begin position="104"/>
        <end position="118"/>
    </location>
</feature>
<sequence length="201" mass="22224">MKRLYQEIRANLTTDLSIFYIIIQLKENIFHPISAFGLAKTDDSPQDAISESNPRIIDDSRARKLANDLKRCSYYETCATYGLNVERVFQDACQKIVQLRLSRSNSSLGPSSSRPSTPIGISMPPPPQIVLPSSPVNNQSFVKENTRSIGHSLSTSSHALYKELTSENNNLSRLPTLDNLTLNPNMSAKDLPTPSSTPTAT</sequence>
<dbReference type="PANTHER" id="PTHR45819:SF5">
    <property type="entry name" value="CENTAURIN-GAMMA-1A"/>
    <property type="match status" value="1"/>
</dbReference>
<dbReference type="GO" id="GO:0005096">
    <property type="term" value="F:GTPase activator activity"/>
    <property type="evidence" value="ECO:0007669"/>
    <property type="project" value="TreeGrafter"/>
</dbReference>
<dbReference type="OrthoDB" id="6136903at2759"/>
<dbReference type="GO" id="GO:0003924">
    <property type="term" value="F:GTPase activity"/>
    <property type="evidence" value="ECO:0007669"/>
    <property type="project" value="TreeGrafter"/>
</dbReference>
<proteinExistence type="predicted"/>
<dbReference type="GO" id="GO:0008270">
    <property type="term" value="F:zinc ion binding"/>
    <property type="evidence" value="ECO:0007669"/>
    <property type="project" value="UniProtKB-KW"/>
</dbReference>
<feature type="region of interest" description="Disordered" evidence="2">
    <location>
        <begin position="171"/>
        <end position="201"/>
    </location>
</feature>
<feature type="compositionally biased region" description="Low complexity" evidence="2">
    <location>
        <begin position="174"/>
        <end position="185"/>
    </location>
</feature>
<feature type="non-terminal residue" evidence="3">
    <location>
        <position position="201"/>
    </location>
</feature>
<evidence type="ECO:0000313" key="3">
    <source>
        <dbReference type="EMBL" id="CAB0001266.1"/>
    </source>
</evidence>
<gene>
    <name evidence="3" type="ORF">NTEN_LOCUS7053</name>
</gene>
<feature type="region of interest" description="Disordered" evidence="2">
    <location>
        <begin position="104"/>
        <end position="138"/>
    </location>
</feature>
<dbReference type="PANTHER" id="PTHR45819">
    <property type="entry name" value="CENTAURIN-GAMMA-1A"/>
    <property type="match status" value="1"/>
</dbReference>
<dbReference type="Proteomes" id="UP000479000">
    <property type="component" value="Unassembled WGS sequence"/>
</dbReference>
<name>A0A6H5GD24_9HEMI</name>
<protein>
    <submittedName>
        <fullName evidence="3">Uncharacterized protein</fullName>
    </submittedName>
</protein>
<keyword evidence="4" id="KW-1185">Reference proteome</keyword>
<keyword evidence="1" id="KW-0862">Zinc</keyword>
<keyword evidence="1" id="KW-0479">Metal-binding</keyword>
<evidence type="ECO:0000313" key="4">
    <source>
        <dbReference type="Proteomes" id="UP000479000"/>
    </source>
</evidence>
<dbReference type="Gene3D" id="3.40.50.300">
    <property type="entry name" value="P-loop containing nucleotide triphosphate hydrolases"/>
    <property type="match status" value="1"/>
</dbReference>
<dbReference type="InterPro" id="IPR027417">
    <property type="entry name" value="P-loop_NTPase"/>
</dbReference>
<keyword evidence="1" id="KW-0863">Zinc-finger</keyword>
<accession>A0A6H5GD24</accession>
<evidence type="ECO:0000256" key="2">
    <source>
        <dbReference type="SAM" id="MobiDB-lite"/>
    </source>
</evidence>
<evidence type="ECO:0000256" key="1">
    <source>
        <dbReference type="ARBA" id="ARBA00022771"/>
    </source>
</evidence>
<organism evidence="3 4">
    <name type="scientific">Nesidiocoris tenuis</name>
    <dbReference type="NCBI Taxonomy" id="355587"/>
    <lineage>
        <taxon>Eukaryota</taxon>
        <taxon>Metazoa</taxon>
        <taxon>Ecdysozoa</taxon>
        <taxon>Arthropoda</taxon>
        <taxon>Hexapoda</taxon>
        <taxon>Insecta</taxon>
        <taxon>Pterygota</taxon>
        <taxon>Neoptera</taxon>
        <taxon>Paraneoptera</taxon>
        <taxon>Hemiptera</taxon>
        <taxon>Heteroptera</taxon>
        <taxon>Panheteroptera</taxon>
        <taxon>Cimicomorpha</taxon>
        <taxon>Miridae</taxon>
        <taxon>Dicyphina</taxon>
        <taxon>Nesidiocoris</taxon>
    </lineage>
</organism>
<dbReference type="SUPFAM" id="SSF52540">
    <property type="entry name" value="P-loop containing nucleoside triphosphate hydrolases"/>
    <property type="match status" value="1"/>
</dbReference>